<dbReference type="EMBL" id="LT629757">
    <property type="protein sequence ID" value="SDS01115.1"/>
    <property type="molecule type" value="Genomic_DNA"/>
</dbReference>
<dbReference type="Gene3D" id="3.50.50.60">
    <property type="entry name" value="FAD/NAD(P)-binding domain"/>
    <property type="match status" value="2"/>
</dbReference>
<dbReference type="NCBIfam" id="TIGR02734">
    <property type="entry name" value="crtI_fam"/>
    <property type="match status" value="1"/>
</dbReference>
<evidence type="ECO:0000313" key="6">
    <source>
        <dbReference type="EMBL" id="SDS01115.1"/>
    </source>
</evidence>
<accession>A0A1H1NQU5</accession>
<keyword evidence="3 4" id="KW-0560">Oxidoreductase</keyword>
<dbReference type="InterPro" id="IPR036188">
    <property type="entry name" value="FAD/NAD-bd_sf"/>
</dbReference>
<dbReference type="PRINTS" id="PR00411">
    <property type="entry name" value="PNDRDTASEI"/>
</dbReference>
<name>A0A1H1NQU5_9ACTN</name>
<dbReference type="AlphaFoldDB" id="A0A1H1NQU5"/>
<dbReference type="Pfam" id="PF01593">
    <property type="entry name" value="Amino_oxidase"/>
    <property type="match status" value="1"/>
</dbReference>
<evidence type="ECO:0000256" key="1">
    <source>
        <dbReference type="ARBA" id="ARBA00004829"/>
    </source>
</evidence>
<dbReference type="Proteomes" id="UP000198859">
    <property type="component" value="Chromosome I"/>
</dbReference>
<dbReference type="InterPro" id="IPR014105">
    <property type="entry name" value="Carotenoid/retinoid_OxRdtase"/>
</dbReference>
<sequence>MSRVVVVGAGVGGLAAAARLAALGHRVSVLEQAEAVGGKLGTERHEGFVFDTGPSLLTMPHVLEELFAATGAPLADVLALERLEVACRYRFPDGTVLDLPGDPQLVPAALDAALGQGRGAQWSALSRRASAIWDLTHGPFLESPVGPRDLVRLARDPRDVATVAPWRTLRGLGAAYLSDPRLRLLLDRYATYTGSDPRRAPAALLTVPWAEQAFGSWYVPGRLGRIATALTDRLDELGVEVRTGARVEEVLVEGGRATGVRLVGGEVVLADVVVANADATRLYADLLPGRAGRPGRRRLARTTPSLAGFALLLGLDEAPPDQPHHEVLFAEDYDAEFDAVFGRRGPARPAERPTVYVSAPQDPAVVPHPGAGAWFVLVNAPRHDPSSGPSGGVDWDAPGLATAYADRVLELMAERGLEVRDRVVHRTVLTPADLERRTLTAGGSIYGTSSNGPRAAFLRPANRSPVPGLLLVGGSSHPGGGLPLVLLSARIVAGLVGPAEGGLSRGGRGARRRRG</sequence>
<comment type="similarity">
    <text evidence="4">Belongs to the carotenoid/retinoid oxidoreductase family.</text>
</comment>
<gene>
    <name evidence="6" type="ORF">SAMN04488570_0935</name>
</gene>
<reference evidence="7" key="1">
    <citation type="submission" date="2016-10" db="EMBL/GenBank/DDBJ databases">
        <authorList>
            <person name="Varghese N."/>
            <person name="Submissions S."/>
        </authorList>
    </citation>
    <scope>NUCLEOTIDE SEQUENCE [LARGE SCALE GENOMIC DNA]</scope>
    <source>
        <strain evidence="7">DSM 22127</strain>
    </source>
</reference>
<dbReference type="RefSeq" id="WP_091726636.1">
    <property type="nucleotide sequence ID" value="NZ_LT629757.1"/>
</dbReference>
<evidence type="ECO:0000256" key="2">
    <source>
        <dbReference type="ARBA" id="ARBA00022746"/>
    </source>
</evidence>
<dbReference type="OrthoDB" id="9774675at2"/>
<dbReference type="GO" id="GO:0016491">
    <property type="term" value="F:oxidoreductase activity"/>
    <property type="evidence" value="ECO:0007669"/>
    <property type="project" value="UniProtKB-KW"/>
</dbReference>
<dbReference type="InterPro" id="IPR002937">
    <property type="entry name" value="Amino_oxidase"/>
</dbReference>
<protein>
    <submittedName>
        <fullName evidence="6">Phytoene desaturase</fullName>
    </submittedName>
</protein>
<dbReference type="SUPFAM" id="SSF51905">
    <property type="entry name" value="FAD/NAD(P)-binding domain"/>
    <property type="match status" value="1"/>
</dbReference>
<dbReference type="STRING" id="642780.SAMN04488570_0935"/>
<proteinExistence type="inferred from homology"/>
<comment type="pathway">
    <text evidence="1 4">Carotenoid biosynthesis.</text>
</comment>
<keyword evidence="2 4" id="KW-0125">Carotenoid biosynthesis</keyword>
<dbReference type="PANTHER" id="PTHR43734:SF1">
    <property type="entry name" value="PHYTOENE DESATURASE"/>
    <property type="match status" value="1"/>
</dbReference>
<keyword evidence="7" id="KW-1185">Reference proteome</keyword>
<dbReference type="GO" id="GO:0016117">
    <property type="term" value="P:carotenoid biosynthetic process"/>
    <property type="evidence" value="ECO:0007669"/>
    <property type="project" value="UniProtKB-KW"/>
</dbReference>
<organism evidence="6 7">
    <name type="scientific">Nocardioides scoriae</name>
    <dbReference type="NCBI Taxonomy" id="642780"/>
    <lineage>
        <taxon>Bacteria</taxon>
        <taxon>Bacillati</taxon>
        <taxon>Actinomycetota</taxon>
        <taxon>Actinomycetes</taxon>
        <taxon>Propionibacteriales</taxon>
        <taxon>Nocardioidaceae</taxon>
        <taxon>Nocardioides</taxon>
    </lineage>
</organism>
<evidence type="ECO:0000256" key="3">
    <source>
        <dbReference type="ARBA" id="ARBA00023002"/>
    </source>
</evidence>
<dbReference type="PANTHER" id="PTHR43734">
    <property type="entry name" value="PHYTOENE DESATURASE"/>
    <property type="match status" value="1"/>
</dbReference>
<evidence type="ECO:0000259" key="5">
    <source>
        <dbReference type="Pfam" id="PF01593"/>
    </source>
</evidence>
<feature type="domain" description="Amine oxidase" evidence="5">
    <location>
        <begin position="12"/>
        <end position="321"/>
    </location>
</feature>
<evidence type="ECO:0000313" key="7">
    <source>
        <dbReference type="Proteomes" id="UP000198859"/>
    </source>
</evidence>
<evidence type="ECO:0000256" key="4">
    <source>
        <dbReference type="RuleBase" id="RU362075"/>
    </source>
</evidence>